<accession>A0A944M6F1</accession>
<evidence type="ECO:0000313" key="1">
    <source>
        <dbReference type="EMBL" id="MBT2988841.1"/>
    </source>
</evidence>
<gene>
    <name evidence="1" type="ORF">KME65_07730</name>
</gene>
<dbReference type="EMBL" id="JAHHGM010000005">
    <property type="protein sequence ID" value="MBT2988841.1"/>
    <property type="molecule type" value="Genomic_DNA"/>
</dbReference>
<evidence type="ECO:0000313" key="2">
    <source>
        <dbReference type="Proteomes" id="UP000770889"/>
    </source>
</evidence>
<comment type="caution">
    <text evidence="1">The sequence shown here is derived from an EMBL/GenBank/DDBJ whole genome shotgun (WGS) entry which is preliminary data.</text>
</comment>
<name>A0A944M6F1_9GAMM</name>
<dbReference type="Proteomes" id="UP000770889">
    <property type="component" value="Unassembled WGS sequence"/>
</dbReference>
<reference evidence="1 2" key="1">
    <citation type="submission" date="2021-05" db="EMBL/GenBank/DDBJ databases">
        <title>Genetic and Functional Diversity in Clade A Lucinid endosymbionts from the Bahamas.</title>
        <authorList>
            <person name="Giani N.M."/>
            <person name="Engel A.S."/>
            <person name="Campbell B.J."/>
        </authorList>
    </citation>
    <scope>NUCLEOTIDE SEQUENCE [LARGE SCALE GENOMIC DNA]</scope>
    <source>
        <strain evidence="1">LUC16012Gg_MoonRockCtena</strain>
    </source>
</reference>
<organism evidence="1 2">
    <name type="scientific">Candidatus Thiodiazotropha taylori</name>
    <dbReference type="NCBI Taxonomy" id="2792791"/>
    <lineage>
        <taxon>Bacteria</taxon>
        <taxon>Pseudomonadati</taxon>
        <taxon>Pseudomonadota</taxon>
        <taxon>Gammaproteobacteria</taxon>
        <taxon>Chromatiales</taxon>
        <taxon>Sedimenticolaceae</taxon>
        <taxon>Candidatus Thiodiazotropha</taxon>
    </lineage>
</organism>
<proteinExistence type="predicted"/>
<dbReference type="AlphaFoldDB" id="A0A944M6F1"/>
<sequence>MKWVKLQKYCNLSGDTANAVHARRKKGIWLDGVHCQVRNKNLWINLEAVERWVEQGLKKSNVASG</sequence>
<protein>
    <submittedName>
        <fullName evidence="1">Excisionase</fullName>
    </submittedName>
</protein>